<sequence length="71" mass="8017">MIISEIKKITKGIILEDEPMSQHTSYGIGGKVLAYIRPYDRSDLIRIIKLINKHKAKLYFVGSGSNLLVND</sequence>
<dbReference type="SUPFAM" id="SSF56176">
    <property type="entry name" value="FAD-binding/transporter-associated domain-like"/>
    <property type="match status" value="1"/>
</dbReference>
<name>A0A382CZL0_9ZZZZ</name>
<dbReference type="InterPro" id="IPR016167">
    <property type="entry name" value="FAD-bd_PCMH_sub1"/>
</dbReference>
<dbReference type="EMBL" id="UINC01036770">
    <property type="protein sequence ID" value="SVB31242.1"/>
    <property type="molecule type" value="Genomic_DNA"/>
</dbReference>
<dbReference type="GO" id="GO:0050660">
    <property type="term" value="F:flavin adenine dinucleotide binding"/>
    <property type="evidence" value="ECO:0007669"/>
    <property type="project" value="InterPro"/>
</dbReference>
<evidence type="ECO:0008006" key="2">
    <source>
        <dbReference type="Google" id="ProtNLM"/>
    </source>
</evidence>
<feature type="non-terminal residue" evidence="1">
    <location>
        <position position="71"/>
    </location>
</feature>
<protein>
    <recommendedName>
        <fullName evidence="2">FAD linked oxidase N-terminal domain-containing protein</fullName>
    </recommendedName>
</protein>
<proteinExistence type="predicted"/>
<gene>
    <name evidence="1" type="ORF">METZ01_LOCUS184096</name>
</gene>
<dbReference type="AlphaFoldDB" id="A0A382CZL0"/>
<dbReference type="Gene3D" id="3.30.43.10">
    <property type="entry name" value="Uridine Diphospho-n-acetylenolpyruvylglucosamine Reductase, domain 2"/>
    <property type="match status" value="1"/>
</dbReference>
<feature type="non-terminal residue" evidence="1">
    <location>
        <position position="1"/>
    </location>
</feature>
<dbReference type="InterPro" id="IPR036318">
    <property type="entry name" value="FAD-bd_PCMH-like_sf"/>
</dbReference>
<evidence type="ECO:0000313" key="1">
    <source>
        <dbReference type="EMBL" id="SVB31242.1"/>
    </source>
</evidence>
<organism evidence="1">
    <name type="scientific">marine metagenome</name>
    <dbReference type="NCBI Taxonomy" id="408172"/>
    <lineage>
        <taxon>unclassified sequences</taxon>
        <taxon>metagenomes</taxon>
        <taxon>ecological metagenomes</taxon>
    </lineage>
</organism>
<accession>A0A382CZL0</accession>
<reference evidence="1" key="1">
    <citation type="submission" date="2018-05" db="EMBL/GenBank/DDBJ databases">
        <authorList>
            <person name="Lanie J.A."/>
            <person name="Ng W.-L."/>
            <person name="Kazmierczak K.M."/>
            <person name="Andrzejewski T.M."/>
            <person name="Davidsen T.M."/>
            <person name="Wayne K.J."/>
            <person name="Tettelin H."/>
            <person name="Glass J.I."/>
            <person name="Rusch D."/>
            <person name="Podicherti R."/>
            <person name="Tsui H.-C.T."/>
            <person name="Winkler M.E."/>
        </authorList>
    </citation>
    <scope>NUCLEOTIDE SEQUENCE</scope>
</reference>